<dbReference type="Pfam" id="PF03115">
    <property type="entry name" value="Astro_capsid_N"/>
    <property type="match status" value="1"/>
</dbReference>
<keyword evidence="3" id="KW-0946">Virion</keyword>
<accession>A0A5B8KCV1</accession>
<proteinExistence type="predicted"/>
<name>A0A5B8KCV1_9VIRU</name>
<gene>
    <name evidence="5" type="primary">ORF2</name>
</gene>
<comment type="subcellular location">
    <subcellularLocation>
        <location evidence="1">Virion</location>
    </subcellularLocation>
</comment>
<evidence type="ECO:0000256" key="1">
    <source>
        <dbReference type="ARBA" id="ARBA00004328"/>
    </source>
</evidence>
<dbReference type="InterPro" id="IPR004337">
    <property type="entry name" value="Astro_capsid_N"/>
</dbReference>
<dbReference type="EMBL" id="MK204385">
    <property type="protein sequence ID" value="QDY92319.1"/>
    <property type="molecule type" value="Genomic_RNA"/>
</dbReference>
<evidence type="ECO:0000313" key="5">
    <source>
        <dbReference type="EMBL" id="QDY92319.1"/>
    </source>
</evidence>
<protein>
    <submittedName>
        <fullName evidence="5">Structural protein</fullName>
    </submittedName>
</protein>
<dbReference type="InterPro" id="IPR029053">
    <property type="entry name" value="Viral_coat"/>
</dbReference>
<evidence type="ECO:0000259" key="4">
    <source>
        <dbReference type="Pfam" id="PF03115"/>
    </source>
</evidence>
<keyword evidence="2" id="KW-0167">Capsid protein</keyword>
<reference evidence="5" key="1">
    <citation type="journal article" date="2019" name="ISME J.">
        <title>Virome heterogeneity and connectivity in waterfowl and shorebird communities.</title>
        <authorList>
            <person name="Wille M."/>
            <person name="Shi M."/>
            <person name="Klaassen M."/>
            <person name="Hurt A.C."/>
            <person name="Holmes E.C."/>
        </authorList>
    </citation>
    <scope>NUCLEOTIDE SEQUENCE</scope>
    <source>
        <strain evidence="5">MW02</strain>
    </source>
</reference>
<dbReference type="GO" id="GO:0019028">
    <property type="term" value="C:viral capsid"/>
    <property type="evidence" value="ECO:0007669"/>
    <property type="project" value="UniProtKB-KW"/>
</dbReference>
<sequence>MEEVRNVIMAPKRQRNTQERKAEKKLVKAVKKVVNEEAKKPRSHKQKVVRAGLASVRVVDNRNKMQKQLRRVEKKLEKTKKEFTGPKPQDSIRLVATLGVITGNKSPDALVRKMKFFLNPLMQKIETSGQTITPLSERAAMYQLFKITKFQVRFVPLVNSSNVSGSIVIADLDQQGNAAKPESVDTIKARLHREVMIGKHTTFDIPKKSLAGPRQGWWGVDPNEDPENTFGPALSVWTYLQTKNLLSTSGQDTTDYLGPLFLAEVSAVYLFANYGPKPALAMLQNEVSTANSGEVSFSTNDQGNLVMTVANSSAANHLSRSFRATTDDHQNQTFWSVCTDAVEAVSPFLGPWSWLLKAGWWIVKKIAGQNSENSVSYYVYSSVEDAQRNQPVQASVSGNTTIPAGTWHVQQLNTPNINNYTQAPSVSNRIYNTLPAGLNPQLTLDVAYESDGSAPRKFPDAANMGMQSLIFLSKTKFSQWTIDRSDYDSGKIQVTAQNYWNIFNNDYKPSGGNWSEIPDKGKRRCVLFYSQGPANVLSAKESTHLGFQCSSRDWNITDLSRSTLLQRVTDLSDDFPYVNVGGRDQNAQIKSKMRQYLSVSSSDTVYVGMVRCVNIVPPEGVGGVKKVFGLFLYNQTKKSLLIAMIGPSPELLNEWKSQTPVFSFWGLAKNGSLSVDANPLGTVIEQDTGETLPSHMYTYDEPDADLDDDDVESTISNLFENVNVQDLKQEMEYWRKTAQGLMMEKTSRNNIFFPSSSGR</sequence>
<feature type="domain" description="Astrovirus capsid protein inner core" evidence="4">
    <location>
        <begin position="36"/>
        <end position="274"/>
    </location>
</feature>
<dbReference type="Gene3D" id="2.60.120.20">
    <property type="match status" value="1"/>
</dbReference>
<organism evidence="5">
    <name type="scientific">Red-necked stint avastrovirus</name>
    <dbReference type="NCBI Taxonomy" id="2592512"/>
    <lineage>
        <taxon>Viruses</taxon>
        <taxon>Riboviria</taxon>
        <taxon>Orthornavirae</taxon>
        <taxon>Pisuviricota</taxon>
        <taxon>Stelpaviricetes</taxon>
        <taxon>Stellavirales</taxon>
        <taxon>Astroviridae</taxon>
        <taxon>Avastrovirus</taxon>
    </lineage>
</organism>
<evidence type="ECO:0000256" key="2">
    <source>
        <dbReference type="ARBA" id="ARBA00022561"/>
    </source>
</evidence>
<evidence type="ECO:0000256" key="3">
    <source>
        <dbReference type="ARBA" id="ARBA00022844"/>
    </source>
</evidence>